<name>A0A7I6J2M9_HALDI</name>
<dbReference type="PROSITE" id="PS51304">
    <property type="entry name" value="GALECTIN"/>
    <property type="match status" value="4"/>
</dbReference>
<keyword evidence="1" id="KW-0430">Lectin</keyword>
<dbReference type="FunFam" id="2.60.120.200:FF:000124">
    <property type="entry name" value="Galectin-4"/>
    <property type="match status" value="1"/>
</dbReference>
<dbReference type="Gene3D" id="2.60.120.200">
    <property type="match status" value="4"/>
</dbReference>
<dbReference type="SUPFAM" id="SSF49899">
    <property type="entry name" value="Concanavalin A-like lectins/glucanases"/>
    <property type="match status" value="4"/>
</dbReference>
<keyword evidence="2" id="KW-0677">Repeat</keyword>
<accession>A0A7I6J2M9</accession>
<dbReference type="SMART" id="SM00276">
    <property type="entry name" value="GLECT"/>
    <property type="match status" value="4"/>
</dbReference>
<evidence type="ECO:0000259" key="3">
    <source>
        <dbReference type="PROSITE" id="PS51304"/>
    </source>
</evidence>
<organism evidence="4">
    <name type="scientific">Haliotis discus discus</name>
    <name type="common">disc abalone</name>
    <dbReference type="NCBI Taxonomy" id="91233"/>
    <lineage>
        <taxon>Eukaryota</taxon>
        <taxon>Metazoa</taxon>
        <taxon>Spiralia</taxon>
        <taxon>Lophotrochozoa</taxon>
        <taxon>Mollusca</taxon>
        <taxon>Gastropoda</taxon>
        <taxon>Vetigastropoda</taxon>
        <taxon>Lepetellida</taxon>
        <taxon>Haliotoidea</taxon>
        <taxon>Haliotidae</taxon>
        <taxon>Haliotis</taxon>
    </lineage>
</organism>
<dbReference type="GO" id="GO:0030246">
    <property type="term" value="F:carbohydrate binding"/>
    <property type="evidence" value="ECO:0007669"/>
    <property type="project" value="UniProtKB-KW"/>
</dbReference>
<sequence>MAFMSSRIDPPEHIYIPGGLRVGASIIIRGKTQYGCDAFSINLKCGDGDDCNIPFHFNPRPSSNEVIRNSYMGGWQDEEKDQPYFPFLEGRSFQVRIHASQDEFRVTVNGRDFISYGYRTDLSEIRYLQLGSGAEYSDVTIQNSMTNPYFEEFKRGFGVGQAVRIRGAVKDDAESFSVNFNCDCDGETTGFHFNPRFEEDEVVRNANLGGWGDEEKGQDYFPFSRGAMFDALFIAQEDRFNVYVNEKYYTLFNYRCDVNDIRYLTINGDISICDVEFCEPLPDDFMKEIPSGLEKSDMIVVKGFFYPEGERFAINLMNGSSLEDDVGLHFNPRRGEGEVVLNNRVDGEWLEEEREAIPSAFQELLPFEVKIVVKKNKFKIYVNGKKLTSFRSRCDVEAMRRINVNGDAYFYQAKLLRRLELPSVERIPSSLQPGGWVVVNGTAKKEAQSFAINLQCGDSEDYNTDVALHFNPRFSGEDSVRNTHEDGSWGDEELEQPNFPFEPKDAFEVAINCLEDRYRIYVNGYHYVDYNHRIDYHRVCHLMLIGDANFFEPEFF</sequence>
<dbReference type="SMART" id="SM00908">
    <property type="entry name" value="Gal-bind_lectin"/>
    <property type="match status" value="4"/>
</dbReference>
<protein>
    <submittedName>
        <fullName evidence="4">Galectin</fullName>
    </submittedName>
</protein>
<evidence type="ECO:0000256" key="2">
    <source>
        <dbReference type="ARBA" id="ARBA00022737"/>
    </source>
</evidence>
<proteinExistence type="evidence at transcript level"/>
<feature type="domain" description="Galectin" evidence="3">
    <location>
        <begin position="149"/>
        <end position="278"/>
    </location>
</feature>
<dbReference type="EMBL" id="KY022639">
    <property type="protein sequence ID" value="ARR97157.1"/>
    <property type="molecule type" value="mRNA"/>
</dbReference>
<feature type="domain" description="Galectin" evidence="3">
    <location>
        <begin position="285"/>
        <end position="416"/>
    </location>
</feature>
<dbReference type="InterPro" id="IPR013320">
    <property type="entry name" value="ConA-like_dom_sf"/>
</dbReference>
<dbReference type="PANTHER" id="PTHR11346:SF176">
    <property type="entry name" value="32 KDA BETA-GALACTOSIDE-BINDING LECTIN LEC-3"/>
    <property type="match status" value="1"/>
</dbReference>
<feature type="domain" description="Galectin" evidence="3">
    <location>
        <begin position="12"/>
        <end position="142"/>
    </location>
</feature>
<dbReference type="CDD" id="cd00070">
    <property type="entry name" value="GLECT"/>
    <property type="match status" value="4"/>
</dbReference>
<dbReference type="InterPro" id="IPR001079">
    <property type="entry name" value="Galectin_CRD"/>
</dbReference>
<dbReference type="Pfam" id="PF00337">
    <property type="entry name" value="Gal-bind_lectin"/>
    <property type="match status" value="4"/>
</dbReference>
<feature type="domain" description="Galectin" evidence="3">
    <location>
        <begin position="423"/>
        <end position="556"/>
    </location>
</feature>
<evidence type="ECO:0000256" key="1">
    <source>
        <dbReference type="ARBA" id="ARBA00022734"/>
    </source>
</evidence>
<dbReference type="PANTHER" id="PTHR11346">
    <property type="entry name" value="GALECTIN"/>
    <property type="match status" value="1"/>
</dbReference>
<dbReference type="AlphaFoldDB" id="A0A7I6J2M9"/>
<evidence type="ECO:0000313" key="4">
    <source>
        <dbReference type="EMBL" id="ARR97157.1"/>
    </source>
</evidence>
<reference evidence="4" key="1">
    <citation type="submission" date="2016-10" db="EMBL/GenBank/DDBJ databases">
        <authorList>
            <person name="Bathige S.D.N.K."/>
            <person name="Lee S."/>
            <person name="Lee J."/>
        </authorList>
    </citation>
    <scope>NUCLEOTIDE SEQUENCE</scope>
</reference>
<dbReference type="InterPro" id="IPR044156">
    <property type="entry name" value="Galectin-like"/>
</dbReference>